<proteinExistence type="inferred from homology"/>
<dbReference type="AlphaFoldDB" id="A0A4R2NMB9"/>
<comment type="pathway">
    <text evidence="1 8">One-carbon metabolism; tetrahydrofolate interconversion.</text>
</comment>
<dbReference type="Proteomes" id="UP000295733">
    <property type="component" value="Unassembled WGS sequence"/>
</dbReference>
<dbReference type="InterPro" id="IPR020628">
    <property type="entry name" value="Formate_THF_ligase_CS"/>
</dbReference>
<accession>A0A4R2NMB9</accession>
<dbReference type="NCBIfam" id="NF010030">
    <property type="entry name" value="PRK13505.1"/>
    <property type="match status" value="1"/>
</dbReference>
<keyword evidence="2 8" id="KW-0554">One-carbon metabolism</keyword>
<dbReference type="GO" id="GO:0005524">
    <property type="term" value="F:ATP binding"/>
    <property type="evidence" value="ECO:0007669"/>
    <property type="project" value="UniProtKB-UniRule"/>
</dbReference>
<dbReference type="FunFam" id="3.10.410.10:FF:000001">
    <property type="entry name" value="Putative formate--tetrahydrofolate ligase"/>
    <property type="match status" value="1"/>
</dbReference>
<protein>
    <recommendedName>
        <fullName evidence="8">Formate--tetrahydrofolate ligase</fullName>
        <ecNumber evidence="8">6.3.4.3</ecNumber>
    </recommendedName>
    <alternativeName>
        <fullName evidence="8">Formyltetrahydrofolate synthetase</fullName>
        <shortName evidence="8">FHS</shortName>
        <shortName evidence="8">FTHFS</shortName>
    </alternativeName>
</protein>
<dbReference type="FunFam" id="3.30.1510.10:FF:000001">
    <property type="entry name" value="Formate--tetrahydrofolate ligase"/>
    <property type="match status" value="1"/>
</dbReference>
<comment type="catalytic activity">
    <reaction evidence="6 8">
        <text>(6S)-5,6,7,8-tetrahydrofolate + formate + ATP = (6R)-10-formyltetrahydrofolate + ADP + phosphate</text>
        <dbReference type="Rhea" id="RHEA:20221"/>
        <dbReference type="ChEBI" id="CHEBI:15740"/>
        <dbReference type="ChEBI" id="CHEBI:30616"/>
        <dbReference type="ChEBI" id="CHEBI:43474"/>
        <dbReference type="ChEBI" id="CHEBI:57453"/>
        <dbReference type="ChEBI" id="CHEBI:195366"/>
        <dbReference type="ChEBI" id="CHEBI:456216"/>
        <dbReference type="EC" id="6.3.4.3"/>
    </reaction>
</comment>
<sequence>MHQPSDIEIARAAEKRPIREIGAELGIPEEALLPYGHDKAKVGAGFIAGLAGRPRGRLVLVTAINPTPAGEGKTTTTVGLGDGLRRLGHKAAICIREASLGPCFGMKGGAAGGGRAQVVPMEDMNLHFTGDFHAITAAHNLLAAMIDNHIYWGNALGLDQRRITWRRVMDMNDRALRQVVCSLGGVSNGFPRETGFDITVASEVMAILCLATDLDDLQRRLGAIIVGYTRERAPVTARDLKADGAMTVLLRDALQPNLVQTLEHTPAFVHGGPFANIAHGCNSVIATDTALRLADFVVTEAGFGADLGAEKFMNIKCRKAGLAPAAVVVVATVRALKMNGGLGKDDLGAEDVAAVEKGCANLGRHIENVKSFGVPVVVAINHFTGDTEAEIAAVQAYVRTQGSEALLCTHWAEGGAGTQALAARVAEIAAADRANFAPLYPDEMGLFHKIETIAKRIYRADEVLADQRIRDQLHAWETAGYGHLPVCMAKTQYSFSTDPSLRGAPVGHSVPVREVRLAAGAGFVVVICGEIMTMPGLPSRPAAEGIGLTAEGAVEGLF</sequence>
<evidence type="ECO:0000313" key="10">
    <source>
        <dbReference type="Proteomes" id="UP000295733"/>
    </source>
</evidence>
<dbReference type="RefSeq" id="WP_132602657.1">
    <property type="nucleotide sequence ID" value="NZ_NRRP01000046.1"/>
</dbReference>
<dbReference type="Gene3D" id="3.40.50.300">
    <property type="entry name" value="P-loop containing nucleotide triphosphate hydrolases"/>
    <property type="match status" value="1"/>
</dbReference>
<dbReference type="Gene3D" id="3.10.410.10">
    <property type="entry name" value="Formyltetrahydrofolate synthetase, domain 3"/>
    <property type="match status" value="1"/>
</dbReference>
<dbReference type="EMBL" id="SLXL01000005">
    <property type="protein sequence ID" value="TCP22750.1"/>
    <property type="molecule type" value="Genomic_DNA"/>
</dbReference>
<keyword evidence="5 8" id="KW-0067">ATP-binding</keyword>
<evidence type="ECO:0000256" key="4">
    <source>
        <dbReference type="ARBA" id="ARBA00022741"/>
    </source>
</evidence>
<dbReference type="Gene3D" id="3.30.1510.10">
    <property type="entry name" value="Domain 2, N(10)-formyltetrahydrofolate synthetase"/>
    <property type="match status" value="1"/>
</dbReference>
<dbReference type="UniPathway" id="UPA00193"/>
<comment type="caution">
    <text evidence="9">The sequence shown here is derived from an EMBL/GenBank/DDBJ whole genome shotgun (WGS) entry which is preliminary data.</text>
</comment>
<keyword evidence="4 8" id="KW-0547">Nucleotide-binding</keyword>
<dbReference type="PROSITE" id="PS00722">
    <property type="entry name" value="FTHFS_2"/>
    <property type="match status" value="1"/>
</dbReference>
<name>A0A4R2NMB9_RHOAD</name>
<keyword evidence="10" id="KW-1185">Reference proteome</keyword>
<dbReference type="OrthoDB" id="9761733at2"/>
<gene>
    <name evidence="8" type="primary">fhs</name>
    <name evidence="9" type="ORF">EV656_10549</name>
</gene>
<dbReference type="InterPro" id="IPR000559">
    <property type="entry name" value="Formate_THF_ligase"/>
</dbReference>
<evidence type="ECO:0000256" key="7">
    <source>
        <dbReference type="ARBA" id="ARBA00061363"/>
    </source>
</evidence>
<evidence type="ECO:0000313" key="9">
    <source>
        <dbReference type="EMBL" id="TCP22750.1"/>
    </source>
</evidence>
<dbReference type="Pfam" id="PF01268">
    <property type="entry name" value="FTHFS"/>
    <property type="match status" value="1"/>
</dbReference>
<dbReference type="CDD" id="cd00477">
    <property type="entry name" value="FTHFS"/>
    <property type="match status" value="1"/>
</dbReference>
<reference evidence="9 10" key="1">
    <citation type="submission" date="2019-03" db="EMBL/GenBank/DDBJ databases">
        <title>Genomic Encyclopedia of Type Strains, Phase IV (KMG-IV): sequencing the most valuable type-strain genomes for metagenomic binning, comparative biology and taxonomic classification.</title>
        <authorList>
            <person name="Goeker M."/>
        </authorList>
    </citation>
    <scope>NUCLEOTIDE SEQUENCE [LARGE SCALE GENOMIC DNA]</scope>
    <source>
        <strain evidence="9 10">DSM 2781</strain>
    </source>
</reference>
<dbReference type="GO" id="GO:0035999">
    <property type="term" value="P:tetrahydrofolate interconversion"/>
    <property type="evidence" value="ECO:0007669"/>
    <property type="project" value="UniProtKB-UniRule"/>
</dbReference>
<evidence type="ECO:0000256" key="8">
    <source>
        <dbReference type="HAMAP-Rule" id="MF_01543"/>
    </source>
</evidence>
<dbReference type="EC" id="6.3.4.3" evidence="8"/>
<comment type="similarity">
    <text evidence="7 8">Belongs to the formate--tetrahydrofolate ligase family.</text>
</comment>
<evidence type="ECO:0000256" key="5">
    <source>
        <dbReference type="ARBA" id="ARBA00022840"/>
    </source>
</evidence>
<dbReference type="HAMAP" id="MF_01543">
    <property type="entry name" value="FTHFS"/>
    <property type="match status" value="1"/>
</dbReference>
<evidence type="ECO:0000256" key="3">
    <source>
        <dbReference type="ARBA" id="ARBA00022598"/>
    </source>
</evidence>
<dbReference type="SUPFAM" id="SSF52540">
    <property type="entry name" value="P-loop containing nucleoside triphosphate hydrolases"/>
    <property type="match status" value="1"/>
</dbReference>
<keyword evidence="3 8" id="KW-0436">Ligase</keyword>
<organism evidence="9 10">
    <name type="scientific">Rhodovulum adriaticum</name>
    <name type="common">Rhodopseudomonas adriatica</name>
    <dbReference type="NCBI Taxonomy" id="35804"/>
    <lineage>
        <taxon>Bacteria</taxon>
        <taxon>Pseudomonadati</taxon>
        <taxon>Pseudomonadota</taxon>
        <taxon>Alphaproteobacteria</taxon>
        <taxon>Rhodobacterales</taxon>
        <taxon>Paracoccaceae</taxon>
        <taxon>Rhodovulum</taxon>
    </lineage>
</organism>
<dbReference type="PROSITE" id="PS00721">
    <property type="entry name" value="FTHFS_1"/>
    <property type="match status" value="1"/>
</dbReference>
<feature type="binding site" evidence="8">
    <location>
        <begin position="67"/>
        <end position="74"/>
    </location>
    <ligand>
        <name>ATP</name>
        <dbReference type="ChEBI" id="CHEBI:30616"/>
    </ligand>
</feature>
<evidence type="ECO:0000256" key="2">
    <source>
        <dbReference type="ARBA" id="ARBA00022563"/>
    </source>
</evidence>
<evidence type="ECO:0000256" key="6">
    <source>
        <dbReference type="ARBA" id="ARBA00049033"/>
    </source>
</evidence>
<evidence type="ECO:0000256" key="1">
    <source>
        <dbReference type="ARBA" id="ARBA00004777"/>
    </source>
</evidence>
<dbReference type="GO" id="GO:0004329">
    <property type="term" value="F:formate-tetrahydrofolate ligase activity"/>
    <property type="evidence" value="ECO:0007669"/>
    <property type="project" value="UniProtKB-UniRule"/>
</dbReference>
<dbReference type="InterPro" id="IPR027417">
    <property type="entry name" value="P-loop_NTPase"/>
</dbReference>